<proteinExistence type="predicted"/>
<sequence length="496" mass="52884">MTYLCRSSGVLEGILVESLPPHSKADKSCNARASDTHGKHNLDASHVAVNDKWLLLHGKPVADLRGTSQDEHRLADLRSVLENVSDHGVDKGRLSARYEESSAKALEEEKHAGRGSEVLGVGQCLNCNHGNLKGAAPASSGDDLVANPLASRCVDAHCVQEASSDSSNRCASKEERLVPASGGDQDTARNGREGDGNDERQITDTTHGWVGAVDRLEVDGDVVDGGEEATGLDKGDQRHDKVGALGKQLRRHHGVLALEPLDKCPSSDDKSESNEKANDDGRVPGVSDATVLDSQDEGDGNDGVRAGTETSGAETSDGSAGDEGFGVGGGAADDGAEFEDEDGDEKASLEREVLVDLSPCDEVKGGAIPASLVETLELIGDFGNGGGDDCLKDKRVCQAHHIKTQEKDTQHQSEHDEEHLDTRRLVILDRSNLFLLLVCLVSLLISLLTIEAEIESLILISHARHRSLAIKVLTVESRGCRGYCCMQPLRGLRFRV</sequence>
<dbReference type="Proteomes" id="UP000801864">
    <property type="component" value="Unassembled WGS sequence"/>
</dbReference>
<dbReference type="AlphaFoldDB" id="A0A9P4XBB2"/>
<feature type="compositionally biased region" description="Basic and acidic residues" evidence="1">
    <location>
        <begin position="186"/>
        <end position="202"/>
    </location>
</feature>
<reference evidence="2 3" key="1">
    <citation type="submission" date="2018-06" db="EMBL/GenBank/DDBJ databases">
        <title>Genome analysis of cellulolytic fungus Trichoderma lentiforme CFAM-422.</title>
        <authorList>
            <person name="Steindorff A.S."/>
            <person name="Formighieri E.F."/>
            <person name="Midorikawa G.E.O."/>
            <person name="Tamietti M.S."/>
            <person name="Ramos E.Z."/>
            <person name="Silva A.S."/>
            <person name="Bon E.P.S."/>
            <person name="Mendes T.D."/>
            <person name="Damaso M.C.T."/>
            <person name="Favaro L.C.L."/>
        </authorList>
    </citation>
    <scope>NUCLEOTIDE SEQUENCE [LARGE SCALE GENOMIC DNA]</scope>
    <source>
        <strain evidence="2 3">CFAM-422</strain>
    </source>
</reference>
<feature type="region of interest" description="Disordered" evidence="1">
    <location>
        <begin position="256"/>
        <end position="347"/>
    </location>
</feature>
<feature type="region of interest" description="Disordered" evidence="1">
    <location>
        <begin position="164"/>
        <end position="213"/>
    </location>
</feature>
<feature type="region of interest" description="Disordered" evidence="1">
    <location>
        <begin position="220"/>
        <end position="239"/>
    </location>
</feature>
<feature type="compositionally biased region" description="Acidic residues" evidence="1">
    <location>
        <begin position="334"/>
        <end position="344"/>
    </location>
</feature>
<keyword evidence="3" id="KW-1185">Reference proteome</keyword>
<evidence type="ECO:0000313" key="2">
    <source>
        <dbReference type="EMBL" id="KAF3069300.1"/>
    </source>
</evidence>
<gene>
    <name evidence="2" type="ORF">CFAM422_007212</name>
</gene>
<dbReference type="EMBL" id="QLNT01000012">
    <property type="protein sequence ID" value="KAF3069300.1"/>
    <property type="molecule type" value="Genomic_DNA"/>
</dbReference>
<name>A0A9P4XBB2_9HYPO</name>
<accession>A0A9P4XBB2</accession>
<evidence type="ECO:0000256" key="1">
    <source>
        <dbReference type="SAM" id="MobiDB-lite"/>
    </source>
</evidence>
<comment type="caution">
    <text evidence="2">The sequence shown here is derived from an EMBL/GenBank/DDBJ whole genome shotgun (WGS) entry which is preliminary data.</text>
</comment>
<organism evidence="2 3">
    <name type="scientific">Trichoderma lentiforme</name>
    <dbReference type="NCBI Taxonomy" id="1567552"/>
    <lineage>
        <taxon>Eukaryota</taxon>
        <taxon>Fungi</taxon>
        <taxon>Dikarya</taxon>
        <taxon>Ascomycota</taxon>
        <taxon>Pezizomycotina</taxon>
        <taxon>Sordariomycetes</taxon>
        <taxon>Hypocreomycetidae</taxon>
        <taxon>Hypocreales</taxon>
        <taxon>Hypocreaceae</taxon>
        <taxon>Trichoderma</taxon>
    </lineage>
</organism>
<feature type="compositionally biased region" description="Basic and acidic residues" evidence="1">
    <location>
        <begin position="260"/>
        <end position="282"/>
    </location>
</feature>
<evidence type="ECO:0000313" key="3">
    <source>
        <dbReference type="Proteomes" id="UP000801864"/>
    </source>
</evidence>
<protein>
    <submittedName>
        <fullName evidence="2">Uncharacterized protein</fullName>
    </submittedName>
</protein>
<feature type="compositionally biased region" description="Gly residues" evidence="1">
    <location>
        <begin position="321"/>
        <end position="332"/>
    </location>
</feature>